<sequence>MNVEAYSSITATIRYADQVESVEAFGKGSMTRKEDGVLRFPVDRALLTFTTNSRRFTNNVLSKVRH</sequence>
<dbReference type="Proteomes" id="UP000499080">
    <property type="component" value="Unassembled WGS sequence"/>
</dbReference>
<evidence type="ECO:0000313" key="2">
    <source>
        <dbReference type="Proteomes" id="UP000499080"/>
    </source>
</evidence>
<gene>
    <name evidence="1" type="ORF">AVEN_96535_1</name>
</gene>
<dbReference type="AlphaFoldDB" id="A0A4Y2JRZ4"/>
<reference evidence="1 2" key="1">
    <citation type="journal article" date="2019" name="Sci. Rep.">
        <title>Orb-weaving spider Araneus ventricosus genome elucidates the spidroin gene catalogue.</title>
        <authorList>
            <person name="Kono N."/>
            <person name="Nakamura H."/>
            <person name="Ohtoshi R."/>
            <person name="Moran D.A.P."/>
            <person name="Shinohara A."/>
            <person name="Yoshida Y."/>
            <person name="Fujiwara M."/>
            <person name="Mori M."/>
            <person name="Tomita M."/>
            <person name="Arakawa K."/>
        </authorList>
    </citation>
    <scope>NUCLEOTIDE SEQUENCE [LARGE SCALE GENOMIC DNA]</scope>
</reference>
<proteinExistence type="predicted"/>
<evidence type="ECO:0000313" key="1">
    <source>
        <dbReference type="EMBL" id="GBM92092.1"/>
    </source>
</evidence>
<keyword evidence="2" id="KW-1185">Reference proteome</keyword>
<organism evidence="1 2">
    <name type="scientific">Araneus ventricosus</name>
    <name type="common">Orbweaver spider</name>
    <name type="synonym">Epeira ventricosa</name>
    <dbReference type="NCBI Taxonomy" id="182803"/>
    <lineage>
        <taxon>Eukaryota</taxon>
        <taxon>Metazoa</taxon>
        <taxon>Ecdysozoa</taxon>
        <taxon>Arthropoda</taxon>
        <taxon>Chelicerata</taxon>
        <taxon>Arachnida</taxon>
        <taxon>Araneae</taxon>
        <taxon>Araneomorphae</taxon>
        <taxon>Entelegynae</taxon>
        <taxon>Araneoidea</taxon>
        <taxon>Araneidae</taxon>
        <taxon>Araneus</taxon>
    </lineage>
</organism>
<comment type="caution">
    <text evidence="1">The sequence shown here is derived from an EMBL/GenBank/DDBJ whole genome shotgun (WGS) entry which is preliminary data.</text>
</comment>
<name>A0A4Y2JRZ4_ARAVE</name>
<accession>A0A4Y2JRZ4</accession>
<dbReference type="EMBL" id="BGPR01003762">
    <property type="protein sequence ID" value="GBM92092.1"/>
    <property type="molecule type" value="Genomic_DNA"/>
</dbReference>
<protein>
    <submittedName>
        <fullName evidence="1">Uncharacterized protein</fullName>
    </submittedName>
</protein>
<feature type="non-terminal residue" evidence="1">
    <location>
        <position position="66"/>
    </location>
</feature>